<dbReference type="Pfam" id="PF02632">
    <property type="entry name" value="BioY"/>
    <property type="match status" value="1"/>
</dbReference>
<evidence type="ECO:0000313" key="3">
    <source>
        <dbReference type="Proteomes" id="UP000013827"/>
    </source>
</evidence>
<organism evidence="2 3">
    <name type="scientific">Emiliania huxleyi (strain CCMP1516)</name>
    <dbReference type="NCBI Taxonomy" id="280463"/>
    <lineage>
        <taxon>Eukaryota</taxon>
        <taxon>Haptista</taxon>
        <taxon>Haptophyta</taxon>
        <taxon>Prymnesiophyceae</taxon>
        <taxon>Isochrysidales</taxon>
        <taxon>Noelaerhabdaceae</taxon>
        <taxon>Emiliania</taxon>
    </lineage>
</organism>
<keyword evidence="1" id="KW-1133">Transmembrane helix</keyword>
<name>A0A0D3KBV3_EMIH1</name>
<dbReference type="KEGG" id="ehx:EMIHUDRAFT_98927"/>
<protein>
    <submittedName>
        <fullName evidence="2">Uncharacterized protein</fullName>
    </submittedName>
</protein>
<feature type="transmembrane region" description="Helical" evidence="1">
    <location>
        <begin position="123"/>
        <end position="146"/>
    </location>
</feature>
<sequence length="232" mass="23070">MDALWSATEHFLNSVAILTLGLTLDFVAAPPLGHPVPICSLATADGFTALAAAYVVLSVSHRAAITPWGSGAVPMTAQTLALCVIGLLCAPRVALGAVAIYVSVGVAAAWLPSTSGRRRLEGYGPRITGAAAGFVVGFLPATALVAKSSAGRARPLPFQLGLAASAAAHCVILACGAAGLAARKRLGARAVLDAAVRPYLPGLLVKSALAAGLAAGAAPGRAWEAMCGGEEA</sequence>
<feature type="transmembrane region" description="Helical" evidence="1">
    <location>
        <begin position="158"/>
        <end position="182"/>
    </location>
</feature>
<evidence type="ECO:0000313" key="2">
    <source>
        <dbReference type="EnsemblProtists" id="EOD33238"/>
    </source>
</evidence>
<keyword evidence="1" id="KW-0472">Membrane</keyword>
<reference evidence="2" key="2">
    <citation type="submission" date="2024-10" db="UniProtKB">
        <authorList>
            <consortium name="EnsemblProtists"/>
        </authorList>
    </citation>
    <scope>IDENTIFICATION</scope>
</reference>
<dbReference type="PANTHER" id="PTHR34295">
    <property type="entry name" value="BIOTIN TRANSPORTER BIOY"/>
    <property type="match status" value="1"/>
</dbReference>
<dbReference type="EnsemblProtists" id="EOD33238">
    <property type="protein sequence ID" value="EOD33238"/>
    <property type="gene ID" value="EMIHUDRAFT_98927"/>
</dbReference>
<dbReference type="GO" id="GO:0005886">
    <property type="term" value="C:plasma membrane"/>
    <property type="evidence" value="ECO:0007669"/>
    <property type="project" value="InterPro"/>
</dbReference>
<dbReference type="GO" id="GO:0015225">
    <property type="term" value="F:biotin transmembrane transporter activity"/>
    <property type="evidence" value="ECO:0007669"/>
    <property type="project" value="InterPro"/>
</dbReference>
<dbReference type="PaxDb" id="2903-EOD33238"/>
<dbReference type="Gene3D" id="1.10.1760.20">
    <property type="match status" value="1"/>
</dbReference>
<proteinExistence type="predicted"/>
<keyword evidence="3" id="KW-1185">Reference proteome</keyword>
<feature type="transmembrane region" description="Helical" evidence="1">
    <location>
        <begin position="68"/>
        <end position="87"/>
    </location>
</feature>
<dbReference type="GeneID" id="17278509"/>
<accession>A0A0D3KBV3</accession>
<dbReference type="PANTHER" id="PTHR34295:SF1">
    <property type="entry name" value="BIOTIN TRANSPORTER BIOY"/>
    <property type="match status" value="1"/>
</dbReference>
<reference evidence="3" key="1">
    <citation type="journal article" date="2013" name="Nature">
        <title>Pan genome of the phytoplankton Emiliania underpins its global distribution.</title>
        <authorList>
            <person name="Read B.A."/>
            <person name="Kegel J."/>
            <person name="Klute M.J."/>
            <person name="Kuo A."/>
            <person name="Lefebvre S.C."/>
            <person name="Maumus F."/>
            <person name="Mayer C."/>
            <person name="Miller J."/>
            <person name="Monier A."/>
            <person name="Salamov A."/>
            <person name="Young J."/>
            <person name="Aguilar M."/>
            <person name="Claverie J.M."/>
            <person name="Frickenhaus S."/>
            <person name="Gonzalez K."/>
            <person name="Herman E.K."/>
            <person name="Lin Y.C."/>
            <person name="Napier J."/>
            <person name="Ogata H."/>
            <person name="Sarno A.F."/>
            <person name="Shmutz J."/>
            <person name="Schroeder D."/>
            <person name="de Vargas C."/>
            <person name="Verret F."/>
            <person name="von Dassow P."/>
            <person name="Valentin K."/>
            <person name="Van de Peer Y."/>
            <person name="Wheeler G."/>
            <person name="Dacks J.B."/>
            <person name="Delwiche C.F."/>
            <person name="Dyhrman S.T."/>
            <person name="Glockner G."/>
            <person name="John U."/>
            <person name="Richards T."/>
            <person name="Worden A.Z."/>
            <person name="Zhang X."/>
            <person name="Grigoriev I.V."/>
            <person name="Allen A.E."/>
            <person name="Bidle K."/>
            <person name="Borodovsky M."/>
            <person name="Bowler C."/>
            <person name="Brownlee C."/>
            <person name="Cock J.M."/>
            <person name="Elias M."/>
            <person name="Gladyshev V.N."/>
            <person name="Groth M."/>
            <person name="Guda C."/>
            <person name="Hadaegh A."/>
            <person name="Iglesias-Rodriguez M.D."/>
            <person name="Jenkins J."/>
            <person name="Jones B.M."/>
            <person name="Lawson T."/>
            <person name="Leese F."/>
            <person name="Lindquist E."/>
            <person name="Lobanov A."/>
            <person name="Lomsadze A."/>
            <person name="Malik S.B."/>
            <person name="Marsh M.E."/>
            <person name="Mackinder L."/>
            <person name="Mock T."/>
            <person name="Mueller-Roeber B."/>
            <person name="Pagarete A."/>
            <person name="Parker M."/>
            <person name="Probert I."/>
            <person name="Quesneville H."/>
            <person name="Raines C."/>
            <person name="Rensing S.A."/>
            <person name="Riano-Pachon D.M."/>
            <person name="Richier S."/>
            <person name="Rokitta S."/>
            <person name="Shiraiwa Y."/>
            <person name="Soanes D.M."/>
            <person name="van der Giezen M."/>
            <person name="Wahlund T.M."/>
            <person name="Williams B."/>
            <person name="Wilson W."/>
            <person name="Wolfe G."/>
            <person name="Wurch L.L."/>
        </authorList>
    </citation>
    <scope>NUCLEOTIDE SEQUENCE</scope>
</reference>
<dbReference type="Proteomes" id="UP000013827">
    <property type="component" value="Unassembled WGS sequence"/>
</dbReference>
<dbReference type="HOGENOM" id="CLU_1196766_0_0_1"/>
<feature type="transmembrane region" description="Helical" evidence="1">
    <location>
        <begin position="12"/>
        <end position="29"/>
    </location>
</feature>
<evidence type="ECO:0000256" key="1">
    <source>
        <dbReference type="SAM" id="Phobius"/>
    </source>
</evidence>
<feature type="transmembrane region" description="Helical" evidence="1">
    <location>
        <begin position="35"/>
        <end position="56"/>
    </location>
</feature>
<feature type="transmembrane region" description="Helical" evidence="1">
    <location>
        <begin position="93"/>
        <end position="111"/>
    </location>
</feature>
<dbReference type="RefSeq" id="XP_005785667.1">
    <property type="nucleotide sequence ID" value="XM_005785610.1"/>
</dbReference>
<dbReference type="InterPro" id="IPR003784">
    <property type="entry name" value="BioY"/>
</dbReference>
<keyword evidence="1" id="KW-0812">Transmembrane</keyword>
<dbReference type="AlphaFoldDB" id="A0A0D3KBV3"/>